<dbReference type="RefSeq" id="WP_069788368.1">
    <property type="nucleotide sequence ID" value="NZ_FNOX01000023.1"/>
</dbReference>
<dbReference type="GO" id="GO:0016740">
    <property type="term" value="F:transferase activity"/>
    <property type="evidence" value="ECO:0007669"/>
    <property type="project" value="UniProtKB-KW"/>
</dbReference>
<organism evidence="3 4">
    <name type="scientific">Pseudomonas salomonii</name>
    <dbReference type="NCBI Taxonomy" id="191391"/>
    <lineage>
        <taxon>Bacteria</taxon>
        <taxon>Pseudomonadati</taxon>
        <taxon>Pseudomonadota</taxon>
        <taxon>Gammaproteobacteria</taxon>
        <taxon>Pseudomonadales</taxon>
        <taxon>Pseudomonadaceae</taxon>
        <taxon>Pseudomonas</taxon>
    </lineage>
</organism>
<dbReference type="Gene3D" id="2.160.10.10">
    <property type="entry name" value="Hexapeptide repeat proteins"/>
    <property type="match status" value="1"/>
</dbReference>
<evidence type="ECO:0000256" key="1">
    <source>
        <dbReference type="ARBA" id="ARBA00007274"/>
    </source>
</evidence>
<dbReference type="InterPro" id="IPR001451">
    <property type="entry name" value="Hexapep"/>
</dbReference>
<evidence type="ECO:0000313" key="3">
    <source>
        <dbReference type="EMBL" id="SDZ69057.1"/>
    </source>
</evidence>
<accession>A0A1H3V379</accession>
<gene>
    <name evidence="2" type="ORF">HX810_11465</name>
    <name evidence="3" type="ORF">SAMN05216247_12338</name>
</gene>
<dbReference type="PANTHER" id="PTHR43300:SF11">
    <property type="entry name" value="ACETYLTRANSFERASE RV3034C-RELATED"/>
    <property type="match status" value="1"/>
</dbReference>
<reference evidence="2 5" key="2">
    <citation type="submission" date="2020-04" db="EMBL/GenBank/DDBJ databases">
        <title>Molecular characterization of pseudomonads from Agaricus bisporus reveal novel blotch 2 pathogens in Western Europe.</title>
        <authorList>
            <person name="Taparia T."/>
            <person name="Krijger M."/>
            <person name="Haynes E."/>
            <person name="Elpinstone J.G."/>
            <person name="Noble R."/>
            <person name="Van Der Wolf J."/>
        </authorList>
    </citation>
    <scope>NUCLEOTIDE SEQUENCE [LARGE SCALE GENOMIC DNA]</scope>
    <source>
        <strain evidence="2 5">IPO3765</strain>
    </source>
</reference>
<dbReference type="CDD" id="cd03349">
    <property type="entry name" value="LbH_XAT"/>
    <property type="match status" value="1"/>
</dbReference>
<name>A0A1H3V379_9PSED</name>
<dbReference type="Proteomes" id="UP000561369">
    <property type="component" value="Unassembled WGS sequence"/>
</dbReference>
<dbReference type="SUPFAM" id="SSF51161">
    <property type="entry name" value="Trimeric LpxA-like enzymes"/>
    <property type="match status" value="1"/>
</dbReference>
<dbReference type="PANTHER" id="PTHR43300">
    <property type="entry name" value="ACETYLTRANSFERASE"/>
    <property type="match status" value="1"/>
</dbReference>
<dbReference type="EMBL" id="FNOX01000023">
    <property type="protein sequence ID" value="SDZ69057.1"/>
    <property type="molecule type" value="Genomic_DNA"/>
</dbReference>
<dbReference type="AlphaFoldDB" id="A0A1H3V379"/>
<dbReference type="Proteomes" id="UP000182902">
    <property type="component" value="Unassembled WGS sequence"/>
</dbReference>
<proteinExistence type="inferred from homology"/>
<dbReference type="InterPro" id="IPR050179">
    <property type="entry name" value="Trans_hexapeptide_repeat"/>
</dbReference>
<evidence type="ECO:0000313" key="4">
    <source>
        <dbReference type="Proteomes" id="UP000182902"/>
    </source>
</evidence>
<reference evidence="3 4" key="1">
    <citation type="submission" date="2016-10" db="EMBL/GenBank/DDBJ databases">
        <authorList>
            <person name="de Groot N.N."/>
        </authorList>
    </citation>
    <scope>NUCLEOTIDE SEQUENCE [LARGE SCALE GENOMIC DNA]</scope>
    <source>
        <strain evidence="3 4">ICMP 14252</strain>
    </source>
</reference>
<protein>
    <submittedName>
        <fullName evidence="3">Acetyltransferase (Isoleucine patch superfamily)</fullName>
    </submittedName>
    <submittedName>
        <fullName evidence="2">CatB-related O-acetyltransferase</fullName>
    </submittedName>
</protein>
<sequence>MKLLRKWREKKARKAIRALSPLERSTQKLRNRYPNYSFGIGTYGDLKVHDWHEGTTLRVGAYTSIAGNVDVYLGGHHRTDWLSCYPFPAKMKSLAHITDFGGSKGDVIIGNDCWISSHAKILSGVTIGNGAVVAAGAIVTKDVAPYAIVGGNPAKHIRWRFDEPTRLILEQSAWWDWPEAEVREVAHLLCSTDIGPFVEYLSQRGRSAGRSL</sequence>
<evidence type="ECO:0000313" key="2">
    <source>
        <dbReference type="EMBL" id="NWF08279.1"/>
    </source>
</evidence>
<dbReference type="InterPro" id="IPR011004">
    <property type="entry name" value="Trimer_LpxA-like_sf"/>
</dbReference>
<evidence type="ECO:0000313" key="5">
    <source>
        <dbReference type="Proteomes" id="UP000561369"/>
    </source>
</evidence>
<dbReference type="Pfam" id="PF00132">
    <property type="entry name" value="Hexapep"/>
    <property type="match status" value="1"/>
</dbReference>
<dbReference type="EMBL" id="JACAQV010000010">
    <property type="protein sequence ID" value="NWF08279.1"/>
    <property type="molecule type" value="Genomic_DNA"/>
</dbReference>
<comment type="similarity">
    <text evidence="1">Belongs to the transferase hexapeptide repeat family.</text>
</comment>
<keyword evidence="3" id="KW-0808">Transferase</keyword>